<organism evidence="7 8">
    <name type="scientific">Agaribacter flavus</name>
    <dbReference type="NCBI Taxonomy" id="1902781"/>
    <lineage>
        <taxon>Bacteria</taxon>
        <taxon>Pseudomonadati</taxon>
        <taxon>Pseudomonadota</taxon>
        <taxon>Gammaproteobacteria</taxon>
        <taxon>Alteromonadales</taxon>
        <taxon>Alteromonadaceae</taxon>
        <taxon>Agaribacter</taxon>
    </lineage>
</organism>
<evidence type="ECO:0000256" key="3">
    <source>
        <dbReference type="ARBA" id="ARBA00022989"/>
    </source>
</evidence>
<dbReference type="GO" id="GO:0006508">
    <property type="term" value="P:proteolysis"/>
    <property type="evidence" value="ECO:0007669"/>
    <property type="project" value="UniProtKB-KW"/>
</dbReference>
<proteinExistence type="predicted"/>
<evidence type="ECO:0000313" key="7">
    <source>
        <dbReference type="EMBL" id="MFC3120754.1"/>
    </source>
</evidence>
<comment type="caution">
    <text evidence="7">The sequence shown here is derived from an EMBL/GenBank/DDBJ whole genome shotgun (WGS) entry which is preliminary data.</text>
</comment>
<feature type="domain" description="Peptidase S54 rhomboid" evidence="6">
    <location>
        <begin position="49"/>
        <end position="178"/>
    </location>
</feature>
<dbReference type="PANTHER" id="PTHR43066">
    <property type="entry name" value="RHOMBOID-RELATED PROTEIN"/>
    <property type="match status" value="1"/>
</dbReference>
<feature type="transmembrane region" description="Helical" evidence="5">
    <location>
        <begin position="158"/>
        <end position="177"/>
    </location>
</feature>
<keyword evidence="7" id="KW-0645">Protease</keyword>
<comment type="subcellular location">
    <subcellularLocation>
        <location evidence="1">Membrane</location>
        <topology evidence="1">Multi-pass membrane protein</topology>
    </subcellularLocation>
</comment>
<dbReference type="EC" id="3.4.21.-" evidence="7"/>
<dbReference type="InterPro" id="IPR035952">
    <property type="entry name" value="Rhomboid-like_sf"/>
</dbReference>
<keyword evidence="4 5" id="KW-0472">Membrane</keyword>
<keyword evidence="8" id="KW-1185">Reference proteome</keyword>
<feature type="transmembrane region" description="Helical" evidence="5">
    <location>
        <begin position="109"/>
        <end position="127"/>
    </location>
</feature>
<name>A0ABV7FKD6_9ALTE</name>
<evidence type="ECO:0000256" key="2">
    <source>
        <dbReference type="ARBA" id="ARBA00022692"/>
    </source>
</evidence>
<dbReference type="GO" id="GO:0008233">
    <property type="term" value="F:peptidase activity"/>
    <property type="evidence" value="ECO:0007669"/>
    <property type="project" value="UniProtKB-KW"/>
</dbReference>
<keyword evidence="3 5" id="KW-1133">Transmembrane helix</keyword>
<keyword evidence="7" id="KW-0378">Hydrolase</keyword>
<dbReference type="SUPFAM" id="SSF144091">
    <property type="entry name" value="Rhomboid-like"/>
    <property type="match status" value="1"/>
</dbReference>
<evidence type="ECO:0000256" key="4">
    <source>
        <dbReference type="ARBA" id="ARBA00023136"/>
    </source>
</evidence>
<dbReference type="Proteomes" id="UP001595478">
    <property type="component" value="Unassembled WGS sequence"/>
</dbReference>
<feature type="transmembrane region" description="Helical" evidence="5">
    <location>
        <begin position="53"/>
        <end position="77"/>
    </location>
</feature>
<feature type="transmembrane region" description="Helical" evidence="5">
    <location>
        <begin position="84"/>
        <end position="103"/>
    </location>
</feature>
<dbReference type="EMBL" id="JBHRSW010000005">
    <property type="protein sequence ID" value="MFC3120754.1"/>
    <property type="molecule type" value="Genomic_DNA"/>
</dbReference>
<accession>A0ABV7FKD6</accession>
<evidence type="ECO:0000256" key="1">
    <source>
        <dbReference type="ARBA" id="ARBA00004141"/>
    </source>
</evidence>
<sequence length="181" mass="20516">MTENKQTQLKYLSWFIGFFCLIELVNLISGRLLNQFSILPRDLSSLAFILSAPFLHANLHHFLSNIITLAVFAVLLLQYGNKHFIKVSILLILSTGILVWLFGRQAYHLGASGLVYGYFAYLVLAGWMQKRILLMIISVGVAFLYGGIIWGVLPSRPYISWESHLFGFISGLALAWLHRVK</sequence>
<keyword evidence="2 5" id="KW-0812">Transmembrane</keyword>
<evidence type="ECO:0000313" key="8">
    <source>
        <dbReference type="Proteomes" id="UP001595478"/>
    </source>
</evidence>
<reference evidence="8" key="1">
    <citation type="journal article" date="2019" name="Int. J. Syst. Evol. Microbiol.">
        <title>The Global Catalogue of Microorganisms (GCM) 10K type strain sequencing project: providing services to taxonomists for standard genome sequencing and annotation.</title>
        <authorList>
            <consortium name="The Broad Institute Genomics Platform"/>
            <consortium name="The Broad Institute Genome Sequencing Center for Infectious Disease"/>
            <person name="Wu L."/>
            <person name="Ma J."/>
        </authorList>
    </citation>
    <scope>NUCLEOTIDE SEQUENCE [LARGE SCALE GENOMIC DNA]</scope>
    <source>
        <strain evidence="8">KCTC 52473</strain>
    </source>
</reference>
<dbReference type="Gene3D" id="1.20.1540.10">
    <property type="entry name" value="Rhomboid-like"/>
    <property type="match status" value="1"/>
</dbReference>
<dbReference type="InterPro" id="IPR022764">
    <property type="entry name" value="Peptidase_S54_rhomboid_dom"/>
</dbReference>
<dbReference type="Pfam" id="PF01694">
    <property type="entry name" value="Rhomboid"/>
    <property type="match status" value="1"/>
</dbReference>
<dbReference type="RefSeq" id="WP_376918884.1">
    <property type="nucleotide sequence ID" value="NZ_JBHRSW010000005.1"/>
</dbReference>
<feature type="transmembrane region" description="Helical" evidence="5">
    <location>
        <begin position="132"/>
        <end position="152"/>
    </location>
</feature>
<evidence type="ECO:0000259" key="6">
    <source>
        <dbReference type="Pfam" id="PF01694"/>
    </source>
</evidence>
<protein>
    <submittedName>
        <fullName evidence="7">Rhomboid family intramembrane serine protease</fullName>
        <ecNumber evidence="7">3.4.21.-</ecNumber>
    </submittedName>
</protein>
<feature type="transmembrane region" description="Helical" evidence="5">
    <location>
        <begin position="12"/>
        <end position="33"/>
    </location>
</feature>
<gene>
    <name evidence="7" type="ORF">ACFOHL_03905</name>
</gene>
<evidence type="ECO:0000256" key="5">
    <source>
        <dbReference type="SAM" id="Phobius"/>
    </source>
</evidence>